<gene>
    <name evidence="2" type="ORF">AKO1_014660</name>
</gene>
<dbReference type="EMBL" id="JAOPGA020000950">
    <property type="protein sequence ID" value="KAL0483350.1"/>
    <property type="molecule type" value="Genomic_DNA"/>
</dbReference>
<dbReference type="InterPro" id="IPR038765">
    <property type="entry name" value="Papain-like_cys_pep_sf"/>
</dbReference>
<dbReference type="Proteomes" id="UP001431209">
    <property type="component" value="Unassembled WGS sequence"/>
</dbReference>
<sequence>MNKLSTLIVLVCLFVTVLSKYRSRPKYNRYQTRYRNPYERYGHVLSRRTKHYDFSELVKDEQSPHILPERDMPAIRTNNKTESHIELFERMKRNVNKYQSAWKAVDNQFSAVACEELIKSIGSIRTSKDGAKPQTCRVTPVIIVPEKTFVFKNHTMTPFNLELEDESLISERKLTRNTVSPSLIIPSEWDWRKRSPSCASRVRAQGRCGVCW</sequence>
<dbReference type="Gene3D" id="3.90.70.10">
    <property type="entry name" value="Cysteine proteinases"/>
    <property type="match status" value="1"/>
</dbReference>
<name>A0AAW2Z1M5_9EUKA</name>
<keyword evidence="3" id="KW-1185">Reference proteome</keyword>
<evidence type="ECO:0000313" key="3">
    <source>
        <dbReference type="Proteomes" id="UP001431209"/>
    </source>
</evidence>
<dbReference type="AlphaFoldDB" id="A0AAW2Z1M5"/>
<evidence type="ECO:0000313" key="2">
    <source>
        <dbReference type="EMBL" id="KAL0483350.1"/>
    </source>
</evidence>
<feature type="chain" id="PRO_5044014005" evidence="1">
    <location>
        <begin position="20"/>
        <end position="212"/>
    </location>
</feature>
<proteinExistence type="predicted"/>
<protein>
    <submittedName>
        <fullName evidence="2">Cathepsin</fullName>
    </submittedName>
</protein>
<keyword evidence="1" id="KW-0732">Signal</keyword>
<reference evidence="2 3" key="1">
    <citation type="submission" date="2024-03" db="EMBL/GenBank/DDBJ databases">
        <title>The Acrasis kona genome and developmental transcriptomes reveal deep origins of eukaryotic multicellular pathways.</title>
        <authorList>
            <person name="Sheikh S."/>
            <person name="Fu C.-J."/>
            <person name="Brown M.W."/>
            <person name="Baldauf S.L."/>
        </authorList>
    </citation>
    <scope>NUCLEOTIDE SEQUENCE [LARGE SCALE GENOMIC DNA]</scope>
    <source>
        <strain evidence="2 3">ATCC MYA-3509</strain>
    </source>
</reference>
<feature type="signal peptide" evidence="1">
    <location>
        <begin position="1"/>
        <end position="19"/>
    </location>
</feature>
<organism evidence="2 3">
    <name type="scientific">Acrasis kona</name>
    <dbReference type="NCBI Taxonomy" id="1008807"/>
    <lineage>
        <taxon>Eukaryota</taxon>
        <taxon>Discoba</taxon>
        <taxon>Heterolobosea</taxon>
        <taxon>Tetramitia</taxon>
        <taxon>Eutetramitia</taxon>
        <taxon>Acrasidae</taxon>
        <taxon>Acrasis</taxon>
    </lineage>
</organism>
<comment type="caution">
    <text evidence="2">The sequence shown here is derived from an EMBL/GenBank/DDBJ whole genome shotgun (WGS) entry which is preliminary data.</text>
</comment>
<accession>A0AAW2Z1M5</accession>
<evidence type="ECO:0000256" key="1">
    <source>
        <dbReference type="SAM" id="SignalP"/>
    </source>
</evidence>
<dbReference type="SUPFAM" id="SSF54001">
    <property type="entry name" value="Cysteine proteinases"/>
    <property type="match status" value="1"/>
</dbReference>